<dbReference type="GO" id="GO:0009279">
    <property type="term" value="C:cell outer membrane"/>
    <property type="evidence" value="ECO:0007669"/>
    <property type="project" value="UniProtKB-SubCell"/>
</dbReference>
<dbReference type="PANTHER" id="PTHR30329">
    <property type="entry name" value="STATOR ELEMENT OF FLAGELLAR MOTOR COMPLEX"/>
    <property type="match status" value="1"/>
</dbReference>
<keyword evidence="4" id="KW-1134">Transmembrane beta strand</keyword>
<evidence type="ECO:0000313" key="15">
    <source>
        <dbReference type="Proteomes" id="UP000247483"/>
    </source>
</evidence>
<gene>
    <name evidence="14" type="ORF">DKK79_01285</name>
</gene>
<dbReference type="Gene3D" id="2.40.160.20">
    <property type="match status" value="1"/>
</dbReference>
<evidence type="ECO:0000256" key="1">
    <source>
        <dbReference type="ARBA" id="ARBA00004571"/>
    </source>
</evidence>
<dbReference type="InterPro" id="IPR006665">
    <property type="entry name" value="OmpA-like"/>
</dbReference>
<keyword evidence="3" id="KW-0813">Transport</keyword>
<evidence type="ECO:0000256" key="7">
    <source>
        <dbReference type="ARBA" id="ARBA00023114"/>
    </source>
</evidence>
<name>A0A2V4E2L3_9GAMM</name>
<comment type="caution">
    <text evidence="14">The sequence shown here is derived from an EMBL/GenBank/DDBJ whole genome shotgun (WGS) entry which is preliminary data.</text>
</comment>
<feature type="domain" description="OmpA-like" evidence="13">
    <location>
        <begin position="230"/>
        <end position="357"/>
    </location>
</feature>
<dbReference type="PRINTS" id="PR01021">
    <property type="entry name" value="OMPADOMAIN"/>
</dbReference>
<keyword evidence="10" id="KW-0998">Cell outer membrane</keyword>
<evidence type="ECO:0000256" key="8">
    <source>
        <dbReference type="ARBA" id="ARBA00023136"/>
    </source>
</evidence>
<dbReference type="GO" id="GO:0046930">
    <property type="term" value="C:pore complex"/>
    <property type="evidence" value="ECO:0007669"/>
    <property type="project" value="UniProtKB-KW"/>
</dbReference>
<dbReference type="NCBIfam" id="NF008071">
    <property type="entry name" value="PRK10808.1"/>
    <property type="match status" value="1"/>
</dbReference>
<dbReference type="Pfam" id="PF00691">
    <property type="entry name" value="OmpA"/>
    <property type="match status" value="1"/>
</dbReference>
<keyword evidence="5" id="KW-0812">Transmembrane</keyword>
<dbReference type="Proteomes" id="UP000247483">
    <property type="component" value="Unassembled WGS sequence"/>
</dbReference>
<sequence>MKKTTLALAIAVASLSATAANAAYEDNTFYIGGKLGWSELYRLDANKVRGYDKDEAGIKTSNRSNVAGGAFLGFQANPYLAFELGYDWLGSAKYKRNNLTDTSGIGGNSKVSAQGVSLTGKLSYPLSFISDDLDIYGRAGGMITISKWKNSGYVKTNHRLDHGTKTDVSPVFALGLDYRLNEDFSTRLEYQYVQHIHTQTNASPNAGAVTLGVTYRLNSPSVAVPVEIKSEVNRYILNEDILFSYSKADLKAEGRQALDNLLTTLIKINPTQSAIIVIGHTDRLGSDSFNQKLSERRAHTVVNYLVQKGVPAGIISARGMGKAQPVTGDKCNALRDGELKECLAPDRRVEIEVKARNVQEVQVIDQTN</sequence>
<dbReference type="InterPro" id="IPR002368">
    <property type="entry name" value="OmpA"/>
</dbReference>
<evidence type="ECO:0000256" key="11">
    <source>
        <dbReference type="PROSITE-ProRule" id="PRU00473"/>
    </source>
</evidence>
<reference evidence="14 15" key="1">
    <citation type="submission" date="2018-05" db="EMBL/GenBank/DDBJ databases">
        <title>Reference genomes for bee gut microbiota database.</title>
        <authorList>
            <person name="Ellegaard K.M."/>
        </authorList>
    </citation>
    <scope>NUCLEOTIDE SEQUENCE [LARGE SCALE GENOMIC DNA]</scope>
    <source>
        <strain evidence="14 15">ESL0177</strain>
    </source>
</reference>
<keyword evidence="7" id="KW-0626">Porin</keyword>
<organism evidence="14 15">
    <name type="scientific">Gilliamella apicola</name>
    <dbReference type="NCBI Taxonomy" id="1196095"/>
    <lineage>
        <taxon>Bacteria</taxon>
        <taxon>Pseudomonadati</taxon>
        <taxon>Pseudomonadota</taxon>
        <taxon>Gammaproteobacteria</taxon>
        <taxon>Orbales</taxon>
        <taxon>Orbaceae</taxon>
        <taxon>Gilliamella</taxon>
    </lineage>
</organism>
<proteinExistence type="inferred from homology"/>
<keyword evidence="9" id="KW-1015">Disulfide bond</keyword>
<evidence type="ECO:0000256" key="9">
    <source>
        <dbReference type="ARBA" id="ARBA00023157"/>
    </source>
</evidence>
<evidence type="ECO:0000256" key="12">
    <source>
        <dbReference type="SAM" id="SignalP"/>
    </source>
</evidence>
<dbReference type="Pfam" id="PF01389">
    <property type="entry name" value="OmpA_membrane"/>
    <property type="match status" value="1"/>
</dbReference>
<dbReference type="GO" id="GO:0006811">
    <property type="term" value="P:monoatomic ion transport"/>
    <property type="evidence" value="ECO:0007669"/>
    <property type="project" value="UniProtKB-KW"/>
</dbReference>
<dbReference type="PROSITE" id="PS51123">
    <property type="entry name" value="OMPA_2"/>
    <property type="match status" value="1"/>
</dbReference>
<dbReference type="AlphaFoldDB" id="A0A2V4E2L3"/>
<dbReference type="InterPro" id="IPR006690">
    <property type="entry name" value="OMPA-like_CS"/>
</dbReference>
<dbReference type="InterPro" id="IPR036737">
    <property type="entry name" value="OmpA-like_sf"/>
</dbReference>
<dbReference type="InterPro" id="IPR011250">
    <property type="entry name" value="OMP/PagP_B-barrel"/>
</dbReference>
<keyword evidence="8 11" id="KW-0472">Membrane</keyword>
<keyword evidence="12" id="KW-0732">Signal</keyword>
<evidence type="ECO:0000259" key="13">
    <source>
        <dbReference type="PROSITE" id="PS51123"/>
    </source>
</evidence>
<dbReference type="PRINTS" id="PR01022">
    <property type="entry name" value="OUTRMMBRANEA"/>
</dbReference>
<dbReference type="Gene3D" id="3.30.1330.60">
    <property type="entry name" value="OmpA-like domain"/>
    <property type="match status" value="1"/>
</dbReference>
<dbReference type="PROSITE" id="PS01068">
    <property type="entry name" value="OMPA_1"/>
    <property type="match status" value="1"/>
</dbReference>
<dbReference type="CDD" id="cd07185">
    <property type="entry name" value="OmpA_C-like"/>
    <property type="match status" value="1"/>
</dbReference>
<dbReference type="SUPFAM" id="SSF103088">
    <property type="entry name" value="OmpA-like"/>
    <property type="match status" value="1"/>
</dbReference>
<dbReference type="PANTHER" id="PTHR30329:SF21">
    <property type="entry name" value="LIPOPROTEIN YIAD-RELATED"/>
    <property type="match status" value="1"/>
</dbReference>
<dbReference type="InterPro" id="IPR000498">
    <property type="entry name" value="OmpA-like_TM_dom"/>
</dbReference>
<comment type="similarity">
    <text evidence="2">Belongs to the outer membrane OOP (TC 1.B.6) superfamily. OmpA family.</text>
</comment>
<comment type="subcellular location">
    <subcellularLocation>
        <location evidence="1">Cell outer membrane</location>
        <topology evidence="1">Multi-pass membrane protein</topology>
    </subcellularLocation>
</comment>
<dbReference type="InterPro" id="IPR006664">
    <property type="entry name" value="OMP_bac"/>
</dbReference>
<accession>A0A2V4E2L3</accession>
<dbReference type="GO" id="GO:0015288">
    <property type="term" value="F:porin activity"/>
    <property type="evidence" value="ECO:0007669"/>
    <property type="project" value="UniProtKB-KW"/>
</dbReference>
<evidence type="ECO:0000313" key="14">
    <source>
        <dbReference type="EMBL" id="PXZ06783.1"/>
    </source>
</evidence>
<dbReference type="RefSeq" id="WP_110422511.1">
    <property type="nucleotide sequence ID" value="NZ_QGLP01000003.1"/>
</dbReference>
<feature type="signal peptide" evidence="12">
    <location>
        <begin position="1"/>
        <end position="22"/>
    </location>
</feature>
<feature type="chain" id="PRO_5016074405" evidence="12">
    <location>
        <begin position="23"/>
        <end position="368"/>
    </location>
</feature>
<evidence type="ECO:0000256" key="5">
    <source>
        <dbReference type="ARBA" id="ARBA00022692"/>
    </source>
</evidence>
<evidence type="ECO:0000256" key="2">
    <source>
        <dbReference type="ARBA" id="ARBA00005710"/>
    </source>
</evidence>
<evidence type="ECO:0000256" key="4">
    <source>
        <dbReference type="ARBA" id="ARBA00022452"/>
    </source>
</evidence>
<evidence type="ECO:0000256" key="10">
    <source>
        <dbReference type="ARBA" id="ARBA00023237"/>
    </source>
</evidence>
<keyword evidence="6" id="KW-0406">Ion transport</keyword>
<evidence type="ECO:0000256" key="6">
    <source>
        <dbReference type="ARBA" id="ARBA00023065"/>
    </source>
</evidence>
<dbReference type="InterPro" id="IPR050330">
    <property type="entry name" value="Bact_OuterMem_StrucFunc"/>
</dbReference>
<dbReference type="SUPFAM" id="SSF56925">
    <property type="entry name" value="OMPA-like"/>
    <property type="match status" value="1"/>
</dbReference>
<protein>
    <submittedName>
        <fullName evidence="14">Porin OmpA</fullName>
    </submittedName>
</protein>
<dbReference type="EMBL" id="QGLP01000003">
    <property type="protein sequence ID" value="PXZ06783.1"/>
    <property type="molecule type" value="Genomic_DNA"/>
</dbReference>
<evidence type="ECO:0000256" key="3">
    <source>
        <dbReference type="ARBA" id="ARBA00022448"/>
    </source>
</evidence>